<evidence type="ECO:0000256" key="1">
    <source>
        <dbReference type="SAM" id="Coils"/>
    </source>
</evidence>
<keyword evidence="1" id="KW-0175">Coiled coil</keyword>
<gene>
    <name evidence="4" type="primary">LOC106812581</name>
</gene>
<accession>A0ABM1EIF1</accession>
<organism evidence="3 4">
    <name type="scientific">Priapulus caudatus</name>
    <name type="common">Priapulid worm</name>
    <dbReference type="NCBI Taxonomy" id="37621"/>
    <lineage>
        <taxon>Eukaryota</taxon>
        <taxon>Metazoa</taxon>
        <taxon>Ecdysozoa</taxon>
        <taxon>Scalidophora</taxon>
        <taxon>Priapulida</taxon>
        <taxon>Priapulimorpha</taxon>
        <taxon>Priapulimorphida</taxon>
        <taxon>Priapulidae</taxon>
        <taxon>Priapulus</taxon>
    </lineage>
</organism>
<proteinExistence type="predicted"/>
<dbReference type="PANTHER" id="PTHR46507">
    <property type="entry name" value="AFADIN- AND ALPHA-ACTININ-BINDING PROTEIN"/>
    <property type="match status" value="1"/>
</dbReference>
<name>A0ABM1EIF1_PRICU</name>
<dbReference type="InterPro" id="IPR052300">
    <property type="entry name" value="Adhesion_Centrosome_assoc"/>
</dbReference>
<dbReference type="RefSeq" id="XP_014671972.1">
    <property type="nucleotide sequence ID" value="XM_014816486.1"/>
</dbReference>
<evidence type="ECO:0000313" key="4">
    <source>
        <dbReference type="RefSeq" id="XP_014671972.1"/>
    </source>
</evidence>
<dbReference type="GeneID" id="106812581"/>
<keyword evidence="3" id="KW-1185">Reference proteome</keyword>
<protein>
    <submittedName>
        <fullName evidence="4">Afadin- and alpha-actinin-binding protein-like</fullName>
    </submittedName>
</protein>
<evidence type="ECO:0000256" key="2">
    <source>
        <dbReference type="SAM" id="MobiDB-lite"/>
    </source>
</evidence>
<feature type="region of interest" description="Disordered" evidence="2">
    <location>
        <begin position="1"/>
        <end position="20"/>
    </location>
</feature>
<reference evidence="4" key="1">
    <citation type="submission" date="2025-08" db="UniProtKB">
        <authorList>
            <consortium name="RefSeq"/>
        </authorList>
    </citation>
    <scope>IDENTIFICATION</scope>
</reference>
<evidence type="ECO:0000313" key="3">
    <source>
        <dbReference type="Proteomes" id="UP000695022"/>
    </source>
</evidence>
<dbReference type="PANTHER" id="PTHR46507:SF4">
    <property type="entry name" value="SSX FAMILY MEMBER 2 INTERACTING PROTEIN"/>
    <property type="match status" value="1"/>
</dbReference>
<sequence length="371" mass="41799">MNALPRADGARRATWKTHSSGNRHEEELYKLVIANFEQSSKELMEENRALWEQLADVESRITALAQSPAAEDDEVRSVETASVSSLGSCSHGNGPAAEEEQLFPGQFHMPYDAVKEDLQQRLQHKFELLRERFSQAGALDSAVHPNKQVMGEIEALKAKCERYKEVVEKQELLLQQAILNHVDQMDGQLFLNGENFLGEKELLNEEKTLFYEQKSNFEKERRIFTDGAIRLGRERKQFEEERAAYFKEQFLMIPSPGGTHDVSNLTPTKPLVEAAPPNGGCVTTPSTDQLYRALRLRPHSVAGEKLTHTQSSPMLSQPVSALSEGTQETRCDSRGQSKIVQRICAHTEHIREAVRRRSTDDGLTPGNFNSL</sequence>
<feature type="coiled-coil region" evidence="1">
    <location>
        <begin position="146"/>
        <end position="180"/>
    </location>
</feature>
<dbReference type="Proteomes" id="UP000695022">
    <property type="component" value="Unplaced"/>
</dbReference>